<feature type="compositionally biased region" description="Low complexity" evidence="1">
    <location>
        <begin position="58"/>
        <end position="80"/>
    </location>
</feature>
<dbReference type="EMBL" id="CAFBMQ010000100">
    <property type="protein sequence ID" value="CAB4909627.1"/>
    <property type="molecule type" value="Genomic_DNA"/>
</dbReference>
<protein>
    <submittedName>
        <fullName evidence="2">Unannotated protein</fullName>
    </submittedName>
</protein>
<dbReference type="AlphaFoldDB" id="A0A6J7GMG8"/>
<name>A0A6J7GMG8_9ZZZZ</name>
<feature type="region of interest" description="Disordered" evidence="1">
    <location>
        <begin position="248"/>
        <end position="270"/>
    </location>
</feature>
<accession>A0A6J7GMG8</accession>
<organism evidence="2">
    <name type="scientific">freshwater metagenome</name>
    <dbReference type="NCBI Taxonomy" id="449393"/>
    <lineage>
        <taxon>unclassified sequences</taxon>
        <taxon>metagenomes</taxon>
        <taxon>ecological metagenomes</taxon>
    </lineage>
</organism>
<gene>
    <name evidence="2" type="ORF">UFOPK3609_00775</name>
</gene>
<feature type="compositionally biased region" description="Low complexity" evidence="1">
    <location>
        <begin position="180"/>
        <end position="190"/>
    </location>
</feature>
<evidence type="ECO:0000256" key="1">
    <source>
        <dbReference type="SAM" id="MobiDB-lite"/>
    </source>
</evidence>
<feature type="region of interest" description="Disordered" evidence="1">
    <location>
        <begin position="1"/>
        <end position="104"/>
    </location>
</feature>
<reference evidence="2" key="1">
    <citation type="submission" date="2020-05" db="EMBL/GenBank/DDBJ databases">
        <authorList>
            <person name="Chiriac C."/>
            <person name="Salcher M."/>
            <person name="Ghai R."/>
            <person name="Kavagutti S V."/>
        </authorList>
    </citation>
    <scope>NUCLEOTIDE SEQUENCE</scope>
</reference>
<evidence type="ECO:0000313" key="2">
    <source>
        <dbReference type="EMBL" id="CAB4909627.1"/>
    </source>
</evidence>
<sequence length="270" mass="29338">MRSPASDVKTPINRSRACAVVPLTWPSSTSKSSAVRPMPRRPCSTIPRHQYIDPAAKTRSSSTSPWPSRRASSRALRWLSPQNSGPSTDPSEVTTPRPGSSRKADMIVCTLSRSPSSCCRKPARQAAPSPDSSACDSLQALFFVWILSTRWYGSRIPLFTAATVGQMSRPWFSTRRTRTWRAPATSPTTRSSPDELVMKRSKGTGMSCTCSSSSGSSSGKWAWTRTATRAGSSITSWPWLRQCAGYRTGRPAPARSTQVENAAPGLNGRP</sequence>
<feature type="compositionally biased region" description="Polar residues" evidence="1">
    <location>
        <begin position="81"/>
        <end position="98"/>
    </location>
</feature>
<feature type="region of interest" description="Disordered" evidence="1">
    <location>
        <begin position="178"/>
        <end position="197"/>
    </location>
</feature>
<proteinExistence type="predicted"/>